<dbReference type="HOGENOM" id="CLU_116512_0_0_1"/>
<organism evidence="2 3">
    <name type="scientific">Phytophthora nicotianae P1569</name>
    <dbReference type="NCBI Taxonomy" id="1317065"/>
    <lineage>
        <taxon>Eukaryota</taxon>
        <taxon>Sar</taxon>
        <taxon>Stramenopiles</taxon>
        <taxon>Oomycota</taxon>
        <taxon>Peronosporomycetes</taxon>
        <taxon>Peronosporales</taxon>
        <taxon>Peronosporaceae</taxon>
        <taxon>Phytophthora</taxon>
    </lineage>
</organism>
<dbReference type="OrthoDB" id="2095295at2759"/>
<evidence type="ECO:0000313" key="2">
    <source>
        <dbReference type="EMBL" id="ETI44175.1"/>
    </source>
</evidence>
<protein>
    <submittedName>
        <fullName evidence="2">Uncharacterized protein</fullName>
    </submittedName>
</protein>
<name>V9EY05_PHYNI</name>
<evidence type="ECO:0000313" key="3">
    <source>
        <dbReference type="Proteomes" id="UP000018721"/>
    </source>
</evidence>
<dbReference type="Proteomes" id="UP000018721">
    <property type="component" value="Unassembled WGS sequence"/>
</dbReference>
<comment type="caution">
    <text evidence="2">The sequence shown here is derived from an EMBL/GenBank/DDBJ whole genome shotgun (WGS) entry which is preliminary data.</text>
</comment>
<keyword evidence="1" id="KW-0175">Coiled coil</keyword>
<keyword evidence="3" id="KW-1185">Reference proteome</keyword>
<feature type="coiled-coil region" evidence="1">
    <location>
        <begin position="154"/>
        <end position="181"/>
    </location>
</feature>
<dbReference type="EMBL" id="ANIZ01001909">
    <property type="protein sequence ID" value="ETI44175.1"/>
    <property type="molecule type" value="Genomic_DNA"/>
</dbReference>
<gene>
    <name evidence="2" type="ORF">F443_11107</name>
</gene>
<proteinExistence type="predicted"/>
<dbReference type="AlphaFoldDB" id="V9EY05"/>
<accession>V9EY05</accession>
<evidence type="ECO:0000256" key="1">
    <source>
        <dbReference type="SAM" id="Coils"/>
    </source>
</evidence>
<sequence length="204" mass="23517">MLDKVHARQSEKKNIVDCSKSEADWNIWLQSMHDKTVTLLIYDYEVGIGRKQDHQVFIKDCIRPAETDRTGAVAEVSLREIVGRLQDVWGATYDGEAVVWRMWANEATRNLDRSTWDDAVLAQPPPRILRLLRASNSRLQKHLNHLNHSTSIALDCVNASIAEIERLRQDWEAQGRRLEGRKPNLFSPDLSWIFVDVRNRTGFG</sequence>
<dbReference type="eggNOG" id="ENOG502SQVU">
    <property type="taxonomic scope" value="Eukaryota"/>
</dbReference>
<reference evidence="2 3" key="1">
    <citation type="submission" date="2013-11" db="EMBL/GenBank/DDBJ databases">
        <title>The Genome Sequence of Phytophthora parasitica P1569.</title>
        <authorList>
            <consortium name="The Broad Institute Genomics Platform"/>
            <person name="Russ C."/>
            <person name="Tyler B."/>
            <person name="Panabieres F."/>
            <person name="Shan W."/>
            <person name="Tripathy S."/>
            <person name="Grunwald N."/>
            <person name="Machado M."/>
            <person name="Johnson C.S."/>
            <person name="Arredondo F."/>
            <person name="Hong C."/>
            <person name="Coffey M."/>
            <person name="Young S.K."/>
            <person name="Zeng Q."/>
            <person name="Gargeya S."/>
            <person name="Fitzgerald M."/>
            <person name="Abouelleil A."/>
            <person name="Alvarado L."/>
            <person name="Chapman S.B."/>
            <person name="Gainer-Dewar J."/>
            <person name="Goldberg J."/>
            <person name="Griggs A."/>
            <person name="Gujja S."/>
            <person name="Hansen M."/>
            <person name="Howarth C."/>
            <person name="Imamovic A."/>
            <person name="Ireland A."/>
            <person name="Larimer J."/>
            <person name="McCowan C."/>
            <person name="Murphy C."/>
            <person name="Pearson M."/>
            <person name="Poon T.W."/>
            <person name="Priest M."/>
            <person name="Roberts A."/>
            <person name="Saif S."/>
            <person name="Shea T."/>
            <person name="Sykes S."/>
            <person name="Wortman J."/>
            <person name="Nusbaum C."/>
            <person name="Birren B."/>
        </authorList>
    </citation>
    <scope>NUCLEOTIDE SEQUENCE [LARGE SCALE GENOMIC DNA]</scope>
    <source>
        <strain evidence="2 3">P1569</strain>
    </source>
</reference>